<dbReference type="EMBL" id="BART01007880">
    <property type="protein sequence ID" value="GAG65106.1"/>
    <property type="molecule type" value="Genomic_DNA"/>
</dbReference>
<accession>X1AZB7</accession>
<reference evidence="1" key="1">
    <citation type="journal article" date="2014" name="Front. Microbiol.">
        <title>High frequency of phylogenetically diverse reductive dehalogenase-homologous genes in deep subseafloor sedimentary metagenomes.</title>
        <authorList>
            <person name="Kawai M."/>
            <person name="Futagami T."/>
            <person name="Toyoda A."/>
            <person name="Takaki Y."/>
            <person name="Nishi S."/>
            <person name="Hori S."/>
            <person name="Arai W."/>
            <person name="Tsubouchi T."/>
            <person name="Morono Y."/>
            <person name="Uchiyama I."/>
            <person name="Ito T."/>
            <person name="Fujiyama A."/>
            <person name="Inagaki F."/>
            <person name="Takami H."/>
        </authorList>
    </citation>
    <scope>NUCLEOTIDE SEQUENCE</scope>
    <source>
        <strain evidence="1">Expedition CK06-06</strain>
    </source>
</reference>
<feature type="non-terminal residue" evidence="1">
    <location>
        <position position="1"/>
    </location>
</feature>
<sequence length="36" mass="3749">AFDRQAKLAGGGASKIKEIVDDIIANGYSPEEGAKE</sequence>
<name>X1AZB7_9ZZZZ</name>
<evidence type="ECO:0000313" key="1">
    <source>
        <dbReference type="EMBL" id="GAG65106.1"/>
    </source>
</evidence>
<proteinExistence type="predicted"/>
<gene>
    <name evidence="1" type="ORF">S01H4_17841</name>
</gene>
<dbReference type="AlphaFoldDB" id="X1AZB7"/>
<comment type="caution">
    <text evidence="1">The sequence shown here is derived from an EMBL/GenBank/DDBJ whole genome shotgun (WGS) entry which is preliminary data.</text>
</comment>
<protein>
    <submittedName>
        <fullName evidence="1">Uncharacterized protein</fullName>
    </submittedName>
</protein>
<organism evidence="1">
    <name type="scientific">marine sediment metagenome</name>
    <dbReference type="NCBI Taxonomy" id="412755"/>
    <lineage>
        <taxon>unclassified sequences</taxon>
        <taxon>metagenomes</taxon>
        <taxon>ecological metagenomes</taxon>
    </lineage>
</organism>